<evidence type="ECO:0000313" key="2">
    <source>
        <dbReference type="EMBL" id="EXU80265.1"/>
    </source>
</evidence>
<evidence type="ECO:0000313" key="3">
    <source>
        <dbReference type="Proteomes" id="UP000020766"/>
    </source>
</evidence>
<keyword evidence="1" id="KW-1133">Transmembrane helix</keyword>
<dbReference type="Proteomes" id="UP000020766">
    <property type="component" value="Unassembled WGS sequence"/>
</dbReference>
<keyword evidence="3" id="KW-1185">Reference proteome</keyword>
<dbReference type="PATRIC" id="fig|1457173.3.peg.1930"/>
<feature type="transmembrane region" description="Helical" evidence="1">
    <location>
        <begin position="340"/>
        <end position="361"/>
    </location>
</feature>
<organism evidence="2 3">
    <name type="scientific">Comamonas aquatica DA1877</name>
    <dbReference type="NCBI Taxonomy" id="1457173"/>
    <lineage>
        <taxon>Bacteria</taxon>
        <taxon>Pseudomonadati</taxon>
        <taxon>Pseudomonadota</taxon>
        <taxon>Betaproteobacteria</taxon>
        <taxon>Burkholderiales</taxon>
        <taxon>Comamonadaceae</taxon>
        <taxon>Comamonas</taxon>
    </lineage>
</organism>
<dbReference type="RefSeq" id="WP_043383230.1">
    <property type="nucleotide sequence ID" value="NZ_JBOK01000009.1"/>
</dbReference>
<feature type="transmembrane region" description="Helical" evidence="1">
    <location>
        <begin position="276"/>
        <end position="297"/>
    </location>
</feature>
<feature type="transmembrane region" description="Helical" evidence="1">
    <location>
        <begin position="62"/>
        <end position="82"/>
    </location>
</feature>
<dbReference type="InterPro" id="IPR010266">
    <property type="entry name" value="NnrS"/>
</dbReference>
<keyword evidence="1" id="KW-0812">Transmembrane</keyword>
<dbReference type="Pfam" id="PF05940">
    <property type="entry name" value="NnrS"/>
    <property type="match status" value="1"/>
</dbReference>
<proteinExistence type="predicted"/>
<accession>A0A014P299</accession>
<protein>
    <submittedName>
        <fullName evidence="2">NnrS family protein</fullName>
    </submittedName>
</protein>
<dbReference type="AlphaFoldDB" id="A0A014P299"/>
<comment type="caution">
    <text evidence="2">The sequence shown here is derived from an EMBL/GenBank/DDBJ whole genome shotgun (WGS) entry which is preliminary data.</text>
</comment>
<name>A0A014P299_9BURK</name>
<reference evidence="2 3" key="1">
    <citation type="submission" date="2014-01" db="EMBL/GenBank/DDBJ databases">
        <title>Interspecies Systems Biology Uncovers Metabolites Affecting C. elegans Gene Expression and Life History Traits.</title>
        <authorList>
            <person name="Watson E."/>
            <person name="Macneil L.T."/>
            <person name="Ritter A.D."/>
            <person name="Yilmaz L.S."/>
            <person name="Rosebrock A.P."/>
            <person name="Caudy A.A."/>
            <person name="Walhout A.J."/>
        </authorList>
    </citation>
    <scope>NUCLEOTIDE SEQUENCE [LARGE SCALE GENOMIC DNA]</scope>
    <source>
        <strain evidence="2 3">DA1877</strain>
    </source>
</reference>
<sequence length="411" mass="44866">MTSLLKIQEPSAPEPPQRPSLVAFLELGFRPLYLCGALWAMVAVSLWVFAPSLLQGVVAGVFWHAHEMFWGFIAAITVGFLLTATSNWTGMNPLQGPALGTLVLLWATARLGFLWPGAIAFAVASTADLLFIAMAALAIGRCLLARQSRHNYLLVLLLLGMGSANAAYLYACWHQLDYSVVMHYFFTGMLCMAAIALLIARRVIPFFATRALPQLTVSRHTRSGQWQAGLAACGILVWQFGPGPWAAPLFAAAGLLTLWHVMAWKPWAVLRTPLLWILYLGYAGLGLGLWAAAAYALGWTARMSWPVHLLGMAGFGALIVGMITRTALGHTGRALVADRSMVCSYGLVFCAVVLRLVTLGASTHPVPWLHASAACWVLAFAVYLWRFLPMLVRPRADQRPGKPVPLQRRPH</sequence>
<feature type="transmembrane region" description="Helical" evidence="1">
    <location>
        <begin position="224"/>
        <end position="241"/>
    </location>
</feature>
<feature type="transmembrane region" description="Helical" evidence="1">
    <location>
        <begin position="309"/>
        <end position="328"/>
    </location>
</feature>
<feature type="transmembrane region" description="Helical" evidence="1">
    <location>
        <begin position="247"/>
        <end position="264"/>
    </location>
</feature>
<feature type="transmembrane region" description="Helical" evidence="1">
    <location>
        <begin position="119"/>
        <end position="140"/>
    </location>
</feature>
<feature type="transmembrane region" description="Helical" evidence="1">
    <location>
        <begin position="183"/>
        <end position="204"/>
    </location>
</feature>
<evidence type="ECO:0000256" key="1">
    <source>
        <dbReference type="SAM" id="Phobius"/>
    </source>
</evidence>
<dbReference type="STRING" id="225991.MA05_04095"/>
<gene>
    <name evidence="2" type="ORF">AX13_18410</name>
</gene>
<keyword evidence="1" id="KW-0472">Membrane</keyword>
<dbReference type="EMBL" id="JBOK01000009">
    <property type="protein sequence ID" value="EXU80265.1"/>
    <property type="molecule type" value="Genomic_DNA"/>
</dbReference>
<feature type="transmembrane region" description="Helical" evidence="1">
    <location>
        <begin position="152"/>
        <end position="171"/>
    </location>
</feature>
<feature type="transmembrane region" description="Helical" evidence="1">
    <location>
        <begin position="367"/>
        <end position="385"/>
    </location>
</feature>